<comment type="caution">
    <text evidence="1">The sequence shown here is derived from an EMBL/GenBank/DDBJ whole genome shotgun (WGS) entry which is preliminary data.</text>
</comment>
<protein>
    <submittedName>
        <fullName evidence="1">Uncharacterized protein</fullName>
    </submittedName>
</protein>
<proteinExistence type="predicted"/>
<dbReference type="AlphaFoldDB" id="A0AAP0JE54"/>
<organism evidence="1 2">
    <name type="scientific">Stephania japonica</name>
    <dbReference type="NCBI Taxonomy" id="461633"/>
    <lineage>
        <taxon>Eukaryota</taxon>
        <taxon>Viridiplantae</taxon>
        <taxon>Streptophyta</taxon>
        <taxon>Embryophyta</taxon>
        <taxon>Tracheophyta</taxon>
        <taxon>Spermatophyta</taxon>
        <taxon>Magnoliopsida</taxon>
        <taxon>Ranunculales</taxon>
        <taxon>Menispermaceae</taxon>
        <taxon>Menispermoideae</taxon>
        <taxon>Cissampelideae</taxon>
        <taxon>Stephania</taxon>
    </lineage>
</organism>
<evidence type="ECO:0000313" key="1">
    <source>
        <dbReference type="EMBL" id="KAK9131355.1"/>
    </source>
</evidence>
<name>A0AAP0JE54_9MAGN</name>
<sequence length="55" mass="6526">MRESRERKRDNFLEREGSEPDCQIYIFSLSLSLSLSQVFDFHELCFSDFSVGFVQ</sequence>
<keyword evidence="2" id="KW-1185">Reference proteome</keyword>
<dbReference type="EMBL" id="JBBNAE010000004">
    <property type="protein sequence ID" value="KAK9131355.1"/>
    <property type="molecule type" value="Genomic_DNA"/>
</dbReference>
<evidence type="ECO:0000313" key="2">
    <source>
        <dbReference type="Proteomes" id="UP001417504"/>
    </source>
</evidence>
<dbReference type="Proteomes" id="UP001417504">
    <property type="component" value="Unassembled WGS sequence"/>
</dbReference>
<gene>
    <name evidence="1" type="ORF">Sjap_011842</name>
</gene>
<reference evidence="1 2" key="1">
    <citation type="submission" date="2024-01" db="EMBL/GenBank/DDBJ databases">
        <title>Genome assemblies of Stephania.</title>
        <authorList>
            <person name="Yang L."/>
        </authorList>
    </citation>
    <scope>NUCLEOTIDE SEQUENCE [LARGE SCALE GENOMIC DNA]</scope>
    <source>
        <strain evidence="1">QJT</strain>
        <tissue evidence="1">Leaf</tissue>
    </source>
</reference>
<accession>A0AAP0JE54</accession>